<dbReference type="InterPro" id="IPR027379">
    <property type="entry name" value="CLS_N"/>
</dbReference>
<evidence type="ECO:0000313" key="9">
    <source>
        <dbReference type="Proteomes" id="UP000283946"/>
    </source>
</evidence>
<feature type="transmembrane region" description="Helical" evidence="6">
    <location>
        <begin position="36"/>
        <end position="56"/>
    </location>
</feature>
<accession>A0AAD2PTS0</accession>
<sequence length="65" mass="7331">MKIEILLPVLILCLAFLVYCFVDLIRSAGTRHLPKWAWAIICAISIPLGGILYLIFGRTEQRATD</sequence>
<dbReference type="Pfam" id="PF13396">
    <property type="entry name" value="PLDc_N"/>
    <property type="match status" value="1"/>
</dbReference>
<evidence type="ECO:0000256" key="3">
    <source>
        <dbReference type="ARBA" id="ARBA00022692"/>
    </source>
</evidence>
<evidence type="ECO:0000256" key="4">
    <source>
        <dbReference type="ARBA" id="ARBA00022989"/>
    </source>
</evidence>
<name>A0AAD2PTS0_9MICO</name>
<dbReference type="AlphaFoldDB" id="A0AAD2PTS0"/>
<dbReference type="EMBL" id="CP028130">
    <property type="protein sequence ID" value="AZZ54668.1"/>
    <property type="molecule type" value="Genomic_DNA"/>
</dbReference>
<organism evidence="8 9">
    <name type="scientific">Rathayibacter iranicus</name>
    <dbReference type="NCBI Taxonomy" id="59737"/>
    <lineage>
        <taxon>Bacteria</taxon>
        <taxon>Bacillati</taxon>
        <taxon>Actinomycetota</taxon>
        <taxon>Actinomycetes</taxon>
        <taxon>Micrococcales</taxon>
        <taxon>Microbacteriaceae</taxon>
        <taxon>Rathayibacter</taxon>
    </lineage>
</organism>
<evidence type="ECO:0000313" key="8">
    <source>
        <dbReference type="EMBL" id="AZZ54668.1"/>
    </source>
</evidence>
<dbReference type="GO" id="GO:0005886">
    <property type="term" value="C:plasma membrane"/>
    <property type="evidence" value="ECO:0007669"/>
    <property type="project" value="UniProtKB-SubCell"/>
</dbReference>
<dbReference type="KEGG" id="ria:C7V51_01275"/>
<keyword evidence="3 6" id="KW-0812">Transmembrane</keyword>
<keyword evidence="4 6" id="KW-1133">Transmembrane helix</keyword>
<keyword evidence="5 6" id="KW-0472">Membrane</keyword>
<protein>
    <recommendedName>
        <fullName evidence="7">Cardiolipin synthase N-terminal domain-containing protein</fullName>
    </recommendedName>
</protein>
<keyword evidence="2" id="KW-1003">Cell membrane</keyword>
<feature type="domain" description="Cardiolipin synthase N-terminal" evidence="7">
    <location>
        <begin position="16"/>
        <end position="58"/>
    </location>
</feature>
<dbReference type="Proteomes" id="UP000283946">
    <property type="component" value="Chromosome"/>
</dbReference>
<evidence type="ECO:0000256" key="2">
    <source>
        <dbReference type="ARBA" id="ARBA00022475"/>
    </source>
</evidence>
<gene>
    <name evidence="8" type="ORF">C7V51_01275</name>
</gene>
<proteinExistence type="predicted"/>
<dbReference type="RefSeq" id="WP_104263880.1">
    <property type="nucleotide sequence ID" value="NZ_CP028130.1"/>
</dbReference>
<evidence type="ECO:0000259" key="7">
    <source>
        <dbReference type="Pfam" id="PF13396"/>
    </source>
</evidence>
<reference evidence="8 9" key="1">
    <citation type="submission" date="2018-03" db="EMBL/GenBank/DDBJ databases">
        <title>Bacteriophage NCPPB3778 and a type I-E CRISPR drive the evolution of the US Biological Select Agent, Rathayibacter toxicus.</title>
        <authorList>
            <person name="Davis E.W.II."/>
            <person name="Tabima J.F."/>
            <person name="Weisberg A.J."/>
            <person name="Dantas Lopes L."/>
            <person name="Wiseman M.S."/>
            <person name="Wiseman M.S."/>
            <person name="Pupko T."/>
            <person name="Belcher M.S."/>
            <person name="Sechler A.J."/>
            <person name="Tancos M.A."/>
            <person name="Schroeder B.K."/>
            <person name="Murray T.D."/>
            <person name="Luster D.G."/>
            <person name="Schneider W.L."/>
            <person name="Rogers E."/>
            <person name="Andreote F.D."/>
            <person name="Grunwald N.J."/>
            <person name="Putnam M.L."/>
            <person name="Chang J.H."/>
        </authorList>
    </citation>
    <scope>NUCLEOTIDE SEQUENCE [LARGE SCALE GENOMIC DNA]</scope>
    <source>
        <strain evidence="8 9">NCCPB 2253</strain>
    </source>
</reference>
<comment type="subcellular location">
    <subcellularLocation>
        <location evidence="1">Cell membrane</location>
        <topology evidence="1">Multi-pass membrane protein</topology>
    </subcellularLocation>
</comment>
<evidence type="ECO:0000256" key="1">
    <source>
        <dbReference type="ARBA" id="ARBA00004651"/>
    </source>
</evidence>
<evidence type="ECO:0000256" key="6">
    <source>
        <dbReference type="SAM" id="Phobius"/>
    </source>
</evidence>
<evidence type="ECO:0000256" key="5">
    <source>
        <dbReference type="ARBA" id="ARBA00023136"/>
    </source>
</evidence>